<dbReference type="Pfam" id="PF02746">
    <property type="entry name" value="MR_MLE_N"/>
    <property type="match status" value="1"/>
</dbReference>
<reference evidence="2" key="1">
    <citation type="journal article" date="2015" name="Nature">
        <title>Complex archaea that bridge the gap between prokaryotes and eukaryotes.</title>
        <authorList>
            <person name="Spang A."/>
            <person name="Saw J.H."/>
            <person name="Jorgensen S.L."/>
            <person name="Zaremba-Niedzwiedzka K."/>
            <person name="Martijn J."/>
            <person name="Lind A.E."/>
            <person name="van Eijk R."/>
            <person name="Schleper C."/>
            <person name="Guy L."/>
            <person name="Ettema T.J."/>
        </authorList>
    </citation>
    <scope>NUCLEOTIDE SEQUENCE</scope>
</reference>
<dbReference type="SUPFAM" id="SSF54826">
    <property type="entry name" value="Enolase N-terminal domain-like"/>
    <property type="match status" value="1"/>
</dbReference>
<name>A0A0F9U486_9ZZZZ</name>
<accession>A0A0F9U486</accession>
<feature type="domain" description="Mandelate racemase/muconate lactonizing enzyme N-terminal" evidence="1">
    <location>
        <begin position="11"/>
        <end position="78"/>
    </location>
</feature>
<organism evidence="2">
    <name type="scientific">marine sediment metagenome</name>
    <dbReference type="NCBI Taxonomy" id="412755"/>
    <lineage>
        <taxon>unclassified sequences</taxon>
        <taxon>metagenomes</taxon>
        <taxon>ecological metagenomes</taxon>
    </lineage>
</organism>
<evidence type="ECO:0000259" key="1">
    <source>
        <dbReference type="Pfam" id="PF02746"/>
    </source>
</evidence>
<dbReference type="InterPro" id="IPR013341">
    <property type="entry name" value="Mandelate_racemase_N_dom"/>
</dbReference>
<dbReference type="AlphaFoldDB" id="A0A0F9U486"/>
<gene>
    <name evidence="2" type="ORF">LCGC14_0652840</name>
</gene>
<evidence type="ECO:0000313" key="2">
    <source>
        <dbReference type="EMBL" id="KKN48443.1"/>
    </source>
</evidence>
<dbReference type="EMBL" id="LAZR01001221">
    <property type="protein sequence ID" value="KKN48443.1"/>
    <property type="molecule type" value="Genomic_DNA"/>
</dbReference>
<proteinExistence type="predicted"/>
<protein>
    <recommendedName>
        <fullName evidence="1">Mandelate racemase/muconate lactonizing enzyme N-terminal domain-containing protein</fullName>
    </recommendedName>
</protein>
<sequence length="80" mass="8788">MAFQSRILQTLTLVSPARTLLVKIHTDEGTVGIGEACAWEPEFYGETLESVSSSIQKYLAPRIIGQDPLNINRITNKAKG</sequence>
<comment type="caution">
    <text evidence="2">The sequence shown here is derived from an EMBL/GenBank/DDBJ whole genome shotgun (WGS) entry which is preliminary data.</text>
</comment>
<dbReference type="Gene3D" id="3.30.390.10">
    <property type="entry name" value="Enolase-like, N-terminal domain"/>
    <property type="match status" value="1"/>
</dbReference>
<dbReference type="InterPro" id="IPR029017">
    <property type="entry name" value="Enolase-like_N"/>
</dbReference>